<keyword evidence="3" id="KW-0813">Transport</keyword>
<comment type="function">
    <text evidence="10">May act as a catecholamine-responsive trans-membrane electron transporter.</text>
</comment>
<evidence type="ECO:0000256" key="11">
    <source>
        <dbReference type="PIRSR" id="PIRSR037471-1"/>
    </source>
</evidence>
<evidence type="ECO:0000313" key="17">
    <source>
        <dbReference type="Proteomes" id="UP000298416"/>
    </source>
</evidence>
<evidence type="ECO:0000256" key="8">
    <source>
        <dbReference type="ARBA" id="ARBA00022989"/>
    </source>
</evidence>
<evidence type="ECO:0000256" key="10">
    <source>
        <dbReference type="ARBA" id="ARBA00053871"/>
    </source>
</evidence>
<feature type="chain" id="PRO_5036444998" description="Cytochrome b561 and DOMON domain-containing protein" evidence="13">
    <location>
        <begin position="27"/>
        <end position="353"/>
    </location>
</feature>
<dbReference type="GO" id="GO:0046872">
    <property type="term" value="F:metal ion binding"/>
    <property type="evidence" value="ECO:0007669"/>
    <property type="project" value="UniProtKB-KW"/>
</dbReference>
<feature type="binding site" description="axial binding residue" evidence="11">
    <location>
        <position position="235"/>
    </location>
    <ligand>
        <name>heme b</name>
        <dbReference type="ChEBI" id="CHEBI:60344"/>
        <label>1</label>
    </ligand>
    <ligandPart>
        <name>Fe</name>
        <dbReference type="ChEBI" id="CHEBI:18248"/>
    </ligandPart>
</feature>
<evidence type="ECO:0000256" key="3">
    <source>
        <dbReference type="ARBA" id="ARBA00022448"/>
    </source>
</evidence>
<dbReference type="SMART" id="SM00665">
    <property type="entry name" value="B561"/>
    <property type="match status" value="1"/>
</dbReference>
<evidence type="ECO:0000256" key="13">
    <source>
        <dbReference type="SAM" id="SignalP"/>
    </source>
</evidence>
<evidence type="ECO:0000256" key="1">
    <source>
        <dbReference type="ARBA" id="ARBA00001970"/>
    </source>
</evidence>
<keyword evidence="5 11" id="KW-0479">Metal-binding</keyword>
<dbReference type="InterPro" id="IPR017214">
    <property type="entry name" value="UCP037471"/>
</dbReference>
<dbReference type="AlphaFoldDB" id="A0A8X8YPW3"/>
<keyword evidence="17" id="KW-1185">Reference proteome</keyword>
<dbReference type="Pfam" id="PF04526">
    <property type="entry name" value="DUF568"/>
    <property type="match status" value="1"/>
</dbReference>
<evidence type="ECO:0008006" key="18">
    <source>
        <dbReference type="Google" id="ProtNLM"/>
    </source>
</evidence>
<keyword evidence="7" id="KW-0249">Electron transport</keyword>
<dbReference type="Proteomes" id="UP000298416">
    <property type="component" value="Unassembled WGS sequence"/>
</dbReference>
<organism evidence="16">
    <name type="scientific">Salvia splendens</name>
    <name type="common">Scarlet sage</name>
    <dbReference type="NCBI Taxonomy" id="180675"/>
    <lineage>
        <taxon>Eukaryota</taxon>
        <taxon>Viridiplantae</taxon>
        <taxon>Streptophyta</taxon>
        <taxon>Embryophyta</taxon>
        <taxon>Tracheophyta</taxon>
        <taxon>Spermatophyta</taxon>
        <taxon>Magnoliopsida</taxon>
        <taxon>eudicotyledons</taxon>
        <taxon>Gunneridae</taxon>
        <taxon>Pentapetalae</taxon>
        <taxon>asterids</taxon>
        <taxon>lamiids</taxon>
        <taxon>Lamiales</taxon>
        <taxon>Lamiaceae</taxon>
        <taxon>Nepetoideae</taxon>
        <taxon>Mentheae</taxon>
        <taxon>Salviinae</taxon>
        <taxon>Salvia</taxon>
        <taxon>Salvia subgen. Calosphace</taxon>
        <taxon>core Calosphace</taxon>
    </lineage>
</organism>
<gene>
    <name evidence="16" type="ORF">SASPL_101345</name>
</gene>
<feature type="transmembrane region" description="Helical" evidence="12">
    <location>
        <begin position="197"/>
        <end position="218"/>
    </location>
</feature>
<keyword evidence="6 13" id="KW-0732">Signal</keyword>
<evidence type="ECO:0000313" key="16">
    <source>
        <dbReference type="EMBL" id="KAG6436446.1"/>
    </source>
</evidence>
<evidence type="ECO:0000256" key="4">
    <source>
        <dbReference type="ARBA" id="ARBA00022692"/>
    </source>
</evidence>
<feature type="binding site" description="axial binding residue" evidence="11">
    <location>
        <position position="202"/>
    </location>
    <ligand>
        <name>heme b</name>
        <dbReference type="ChEBI" id="CHEBI:60344"/>
        <label>1</label>
    </ligand>
    <ligandPart>
        <name>Fe</name>
        <dbReference type="ChEBI" id="CHEBI:18248"/>
    </ligandPart>
</feature>
<feature type="binding site" description="axial binding residue" evidence="11">
    <location>
        <position position="166"/>
    </location>
    <ligand>
        <name>heme b</name>
        <dbReference type="ChEBI" id="CHEBI:60344"/>
        <label>1</label>
    </ligand>
    <ligandPart>
        <name>Fe</name>
        <dbReference type="ChEBI" id="CHEBI:18248"/>
    </ligandPart>
</feature>
<dbReference type="CDD" id="cd09629">
    <property type="entry name" value="DOMON_CIL1_like"/>
    <property type="match status" value="1"/>
</dbReference>
<evidence type="ECO:0000256" key="9">
    <source>
        <dbReference type="ARBA" id="ARBA00023136"/>
    </source>
</evidence>
<keyword evidence="11" id="KW-0408">Iron</keyword>
<comment type="cofactor">
    <cofactor evidence="1">
        <name>heme b</name>
        <dbReference type="ChEBI" id="CHEBI:60344"/>
    </cofactor>
</comment>
<feature type="signal peptide" evidence="13">
    <location>
        <begin position="1"/>
        <end position="26"/>
    </location>
</feature>
<dbReference type="Pfam" id="PF03188">
    <property type="entry name" value="Cytochrom_B561"/>
    <property type="match status" value="1"/>
</dbReference>
<dbReference type="GO" id="GO:0016020">
    <property type="term" value="C:membrane"/>
    <property type="evidence" value="ECO:0007669"/>
    <property type="project" value="UniProtKB-SubCell"/>
</dbReference>
<dbReference type="Gene3D" id="1.20.120.1770">
    <property type="match status" value="1"/>
</dbReference>
<accession>A0A8X8YPW3</accession>
<dbReference type="PIRSF" id="PIRSF037471">
    <property type="entry name" value="UCP037471"/>
    <property type="match status" value="1"/>
</dbReference>
<dbReference type="CDD" id="cd08760">
    <property type="entry name" value="Cyt_b561_FRRS1_like"/>
    <property type="match status" value="1"/>
</dbReference>
<comment type="subcellular location">
    <subcellularLocation>
        <location evidence="2">Membrane</location>
        <topology evidence="2">Multi-pass membrane protein</topology>
    </subcellularLocation>
</comment>
<feature type="transmembrane region" description="Helical" evidence="12">
    <location>
        <begin position="238"/>
        <end position="255"/>
    </location>
</feature>
<name>A0A8X8YPW3_SALSN</name>
<dbReference type="PANTHER" id="PTHR23130">
    <property type="entry name" value="CYTOCHROME B561 AND DOMON DOMAIN-CONTAINING PROTEIN"/>
    <property type="match status" value="1"/>
</dbReference>
<keyword evidence="4 12" id="KW-0812">Transmembrane</keyword>
<dbReference type="PROSITE" id="PS50836">
    <property type="entry name" value="DOMON"/>
    <property type="match status" value="1"/>
</dbReference>
<feature type="domain" description="Cytochrome b561" evidence="15">
    <location>
        <begin position="131"/>
        <end position="326"/>
    </location>
</feature>
<feature type="binding site" description="axial binding residue" evidence="11">
    <location>
        <position position="271"/>
    </location>
    <ligand>
        <name>heme b</name>
        <dbReference type="ChEBI" id="CHEBI:60344"/>
        <label>1</label>
    </ligand>
    <ligandPart>
        <name>Fe</name>
        <dbReference type="ChEBI" id="CHEBI:18248"/>
    </ligandPart>
</feature>
<feature type="domain" description="DOMON" evidence="14">
    <location>
        <begin position="51"/>
        <end position="181"/>
    </location>
</feature>
<comment type="caution">
    <text evidence="16">The sequence shown here is derived from an EMBL/GenBank/DDBJ whole genome shotgun (WGS) entry which is preliminary data.</text>
</comment>
<dbReference type="PROSITE" id="PS50939">
    <property type="entry name" value="CYTOCHROME_B561"/>
    <property type="match status" value="1"/>
</dbReference>
<proteinExistence type="predicted"/>
<evidence type="ECO:0000256" key="12">
    <source>
        <dbReference type="SAM" id="Phobius"/>
    </source>
</evidence>
<feature type="transmembrane region" description="Helical" evidence="12">
    <location>
        <begin position="163"/>
        <end position="185"/>
    </location>
</feature>
<keyword evidence="8 12" id="KW-1133">Transmembrane helix</keyword>
<evidence type="ECO:0000256" key="7">
    <source>
        <dbReference type="ARBA" id="ARBA00022982"/>
    </source>
</evidence>
<feature type="transmembrane region" description="Helical" evidence="12">
    <location>
        <begin position="267"/>
        <end position="287"/>
    </location>
</feature>
<evidence type="ECO:0000259" key="15">
    <source>
        <dbReference type="PROSITE" id="PS50939"/>
    </source>
</evidence>
<dbReference type="FunFam" id="1.20.120.1770:FF:000007">
    <property type="entry name" value="Cytochrome b561 and DOMON domain-containing protein"/>
    <property type="match status" value="1"/>
</dbReference>
<dbReference type="InterPro" id="IPR006593">
    <property type="entry name" value="Cyt_b561/ferric_Rdtase_TM"/>
</dbReference>
<evidence type="ECO:0000256" key="6">
    <source>
        <dbReference type="ARBA" id="ARBA00022729"/>
    </source>
</evidence>
<dbReference type="InterPro" id="IPR045265">
    <property type="entry name" value="AIR12_DOMON"/>
</dbReference>
<feature type="transmembrane region" description="Helical" evidence="12">
    <location>
        <begin position="302"/>
        <end position="326"/>
    </location>
</feature>
<dbReference type="PANTHER" id="PTHR23130:SF195">
    <property type="entry name" value="CYTOCHROME B561 AND DOMON DOMAIN-CONTAINING PROTEIN"/>
    <property type="match status" value="1"/>
</dbReference>
<protein>
    <recommendedName>
        <fullName evidence="18">Cytochrome b561 and DOMON domain-containing protein</fullName>
    </recommendedName>
</protein>
<evidence type="ECO:0000256" key="2">
    <source>
        <dbReference type="ARBA" id="ARBA00004141"/>
    </source>
</evidence>
<reference evidence="16" key="1">
    <citation type="submission" date="2018-01" db="EMBL/GenBank/DDBJ databases">
        <authorList>
            <person name="Mao J.F."/>
        </authorList>
    </citation>
    <scope>NUCLEOTIDE SEQUENCE</scope>
    <source>
        <strain evidence="16">Huo1</strain>
        <tissue evidence="16">Leaf</tissue>
    </source>
</reference>
<evidence type="ECO:0000259" key="14">
    <source>
        <dbReference type="PROSITE" id="PS50836"/>
    </source>
</evidence>
<sequence>MASSPPPPLLILAVLFAASLIPPSQSQAATCTKQSFNNNKRYTFCNDLPSLNSYLHWDFDEPQSTLSIAFIASPSNPDGWVSWALNPTSSGMAGSQALLAFKQPDGKMAVKTYNITSYAPLKDDSKVWFDVKDSSAESSAGAITLFATLVLPEKGKTVLNHVWQIHGVLNVVSWGIMFPTGIIIARYMKVFPSADPAWFYLHVSCQVSAYAIGVAGWGTGLKLGSESKSITYSVHRNIGITLFVFATLQVFALLLRPKKDHKFRIYWNVYHHGVGYSVAVLGIINVFKGLDILQPDTKWKRAYIIVIALLGGIALLLEAFTWVVVLKRKKADNSTKPYEGYNNGHSRQEPLAP</sequence>
<keyword evidence="9 12" id="KW-0472">Membrane</keyword>
<evidence type="ECO:0000256" key="5">
    <source>
        <dbReference type="ARBA" id="ARBA00022723"/>
    </source>
</evidence>
<dbReference type="EMBL" id="PNBA02000001">
    <property type="protein sequence ID" value="KAG6436446.1"/>
    <property type="molecule type" value="Genomic_DNA"/>
</dbReference>
<reference evidence="16" key="2">
    <citation type="submission" date="2020-08" db="EMBL/GenBank/DDBJ databases">
        <title>Plant Genome Project.</title>
        <authorList>
            <person name="Zhang R.-G."/>
        </authorList>
    </citation>
    <scope>NUCLEOTIDE SEQUENCE</scope>
    <source>
        <strain evidence="16">Huo1</strain>
        <tissue evidence="16">Leaf</tissue>
    </source>
</reference>
<dbReference type="InterPro" id="IPR005018">
    <property type="entry name" value="DOMON_domain"/>
</dbReference>